<evidence type="ECO:0008006" key="3">
    <source>
        <dbReference type="Google" id="ProtNLM"/>
    </source>
</evidence>
<comment type="caution">
    <text evidence="1">The sequence shown here is derived from an EMBL/GenBank/DDBJ whole genome shotgun (WGS) entry which is preliminary data.</text>
</comment>
<dbReference type="InterPro" id="IPR011990">
    <property type="entry name" value="TPR-like_helical_dom_sf"/>
</dbReference>
<protein>
    <recommendedName>
        <fullName evidence="3">Tetratricopeptide repeat protein</fullName>
    </recommendedName>
</protein>
<dbReference type="EMBL" id="MOOS01000002">
    <property type="protein sequence ID" value="OUB78422.1"/>
    <property type="molecule type" value="Genomic_DNA"/>
</dbReference>
<evidence type="ECO:0000313" key="1">
    <source>
        <dbReference type="EMBL" id="OUB78422.1"/>
    </source>
</evidence>
<dbReference type="RefSeq" id="WP_176338779.1">
    <property type="nucleotide sequence ID" value="NZ_MOOS01000002.1"/>
</dbReference>
<sequence length="355" mass="41831">MNTGVIEKSHITKLLNDWYQEMRVQHVIKAGQLKKEIDSKIDKIEEDQEILIYYSLLDFRYKMLIGNFDTDLDESVSEEQTDKFLTYYYHFFKFIYAMEIGNYSDARKHCEIAEGLLKDIPDEAEKAEFNYRVGLFHYYLSQPVLAIHYATKAQGFFSEHEGYEIKTGACKNTLGMACIALEQFELAEEYLIASLNTFQKANEHDLTIRVRHNLGLLYADQNLSELAIRYLTAVFHEDHHIRTTYLLAREHFKLKNTKEVIQYITEGMKACDKEYEHHFSILQAMNDELTIEELEGIVLQAVTYFKQQELWKDIQFYTEELAAKWFEYGNKEKAGEYFQMSYDAKKILRSKGALK</sequence>
<dbReference type="Pfam" id="PF13424">
    <property type="entry name" value="TPR_12"/>
    <property type="match status" value="1"/>
</dbReference>
<accession>A0A9X6ML88</accession>
<dbReference type="Pfam" id="PF18801">
    <property type="entry name" value="RapH_N"/>
    <property type="match status" value="1"/>
</dbReference>
<dbReference type="SUPFAM" id="SSF48452">
    <property type="entry name" value="TPR-like"/>
    <property type="match status" value="1"/>
</dbReference>
<dbReference type="Proteomes" id="UP000194853">
    <property type="component" value="Unassembled WGS sequence"/>
</dbReference>
<dbReference type="Gene3D" id="1.25.40.10">
    <property type="entry name" value="Tetratricopeptide repeat domain"/>
    <property type="match status" value="1"/>
</dbReference>
<organism evidence="1 2">
    <name type="scientific">Bacillus thuringiensis subsp. jegathesan</name>
    <dbReference type="NCBI Taxonomy" id="56955"/>
    <lineage>
        <taxon>Bacteria</taxon>
        <taxon>Bacillati</taxon>
        <taxon>Bacillota</taxon>
        <taxon>Bacilli</taxon>
        <taxon>Bacillales</taxon>
        <taxon>Bacillaceae</taxon>
        <taxon>Bacillus</taxon>
        <taxon>Bacillus cereus group</taxon>
    </lineage>
</organism>
<evidence type="ECO:0000313" key="2">
    <source>
        <dbReference type="Proteomes" id="UP000194853"/>
    </source>
</evidence>
<reference evidence="1 2" key="1">
    <citation type="submission" date="2016-10" db="EMBL/GenBank/DDBJ databases">
        <title>Comparative genomics of Bacillus thuringiensis reveals a path to pathogens against multiple invertebrate hosts.</title>
        <authorList>
            <person name="Zheng J."/>
            <person name="Gao Q."/>
            <person name="Liu H."/>
            <person name="Peng D."/>
            <person name="Ruan L."/>
            <person name="Sun M."/>
        </authorList>
    </citation>
    <scope>NUCLEOTIDE SEQUENCE [LARGE SCALE GENOMIC DNA]</scope>
    <source>
        <strain evidence="1">BGSC 4CF1</strain>
    </source>
</reference>
<gene>
    <name evidence="1" type="ORF">BK750_00090</name>
</gene>
<proteinExistence type="predicted"/>
<name>A0A9X6ML88_BACTJ</name>
<dbReference type="AlphaFoldDB" id="A0A9X6ML88"/>